<gene>
    <name evidence="1" type="ORF">ETSY1_14610</name>
</gene>
<name>W4LP76_ENTF1</name>
<dbReference type="InterPro" id="IPR029060">
    <property type="entry name" value="PIN-like_dom_sf"/>
</dbReference>
<comment type="caution">
    <text evidence="1">The sequence shown here is derived from an EMBL/GenBank/DDBJ whole genome shotgun (WGS) entry which is preliminary data.</text>
</comment>
<reference evidence="1 2" key="1">
    <citation type="journal article" date="2014" name="Nature">
        <title>An environmental bacterial taxon with a large and distinct metabolic repertoire.</title>
        <authorList>
            <person name="Wilson M.C."/>
            <person name="Mori T."/>
            <person name="Ruckert C."/>
            <person name="Uria A.R."/>
            <person name="Helf M.J."/>
            <person name="Takada K."/>
            <person name="Gernert C."/>
            <person name="Steffens U.A."/>
            <person name="Heycke N."/>
            <person name="Schmitt S."/>
            <person name="Rinke C."/>
            <person name="Helfrich E.J."/>
            <person name="Brachmann A.O."/>
            <person name="Gurgui C."/>
            <person name="Wakimoto T."/>
            <person name="Kracht M."/>
            <person name="Crusemann M."/>
            <person name="Hentschel U."/>
            <person name="Abe I."/>
            <person name="Matsunaga S."/>
            <person name="Kalinowski J."/>
            <person name="Takeyama H."/>
            <person name="Piel J."/>
        </authorList>
    </citation>
    <scope>NUCLEOTIDE SEQUENCE [LARGE SCALE GENOMIC DNA]</scope>
    <source>
        <strain evidence="2">TSY1</strain>
    </source>
</reference>
<sequence>MAVLIDTNIVVYRFDSRFPAKQQQATALLRQHIADDTARLPHQAIVEFVAAVTRPQRNSSPLLTMEDALNEAEAFLLVSGH</sequence>
<dbReference type="SUPFAM" id="SSF88723">
    <property type="entry name" value="PIN domain-like"/>
    <property type="match status" value="1"/>
</dbReference>
<keyword evidence="2" id="KW-1185">Reference proteome</keyword>
<accession>W4LP76</accession>
<dbReference type="HOGENOM" id="CLU_2579275_0_0_7"/>
<dbReference type="Proteomes" id="UP000019141">
    <property type="component" value="Unassembled WGS sequence"/>
</dbReference>
<evidence type="ECO:0000313" key="2">
    <source>
        <dbReference type="Proteomes" id="UP000019141"/>
    </source>
</evidence>
<organism evidence="1 2">
    <name type="scientific">Entotheonella factor</name>
    <dbReference type="NCBI Taxonomy" id="1429438"/>
    <lineage>
        <taxon>Bacteria</taxon>
        <taxon>Pseudomonadati</taxon>
        <taxon>Nitrospinota/Tectimicrobiota group</taxon>
        <taxon>Candidatus Tectimicrobiota</taxon>
        <taxon>Candidatus Entotheonellia</taxon>
        <taxon>Candidatus Entotheonellales</taxon>
        <taxon>Candidatus Entotheonellaceae</taxon>
        <taxon>Candidatus Entotheonella</taxon>
    </lineage>
</organism>
<feature type="non-terminal residue" evidence="1">
    <location>
        <position position="81"/>
    </location>
</feature>
<dbReference type="AlphaFoldDB" id="W4LP76"/>
<proteinExistence type="predicted"/>
<evidence type="ECO:0000313" key="1">
    <source>
        <dbReference type="EMBL" id="ETW99535.1"/>
    </source>
</evidence>
<dbReference type="EMBL" id="AZHW01000436">
    <property type="protein sequence ID" value="ETW99535.1"/>
    <property type="molecule type" value="Genomic_DNA"/>
</dbReference>
<protein>
    <recommendedName>
        <fullName evidence="3">PIN domain-containing protein</fullName>
    </recommendedName>
</protein>
<evidence type="ECO:0008006" key="3">
    <source>
        <dbReference type="Google" id="ProtNLM"/>
    </source>
</evidence>